<dbReference type="Proteomes" id="UP001470230">
    <property type="component" value="Unassembled WGS sequence"/>
</dbReference>
<reference evidence="1 2" key="1">
    <citation type="submission" date="2024-04" db="EMBL/GenBank/DDBJ databases">
        <title>Tritrichomonas musculus Genome.</title>
        <authorList>
            <person name="Alves-Ferreira E."/>
            <person name="Grigg M."/>
            <person name="Lorenzi H."/>
            <person name="Galac M."/>
        </authorList>
    </citation>
    <scope>NUCLEOTIDE SEQUENCE [LARGE SCALE GENOMIC DNA]</scope>
    <source>
        <strain evidence="1 2">EAF2021</strain>
    </source>
</reference>
<dbReference type="Gene3D" id="2.60.120.260">
    <property type="entry name" value="Galactose-binding domain-like"/>
    <property type="match status" value="1"/>
</dbReference>
<accession>A0ABR2L3U6</accession>
<evidence type="ECO:0000313" key="1">
    <source>
        <dbReference type="EMBL" id="KAK8896915.1"/>
    </source>
</evidence>
<comment type="caution">
    <text evidence="1">The sequence shown here is derived from an EMBL/GenBank/DDBJ whole genome shotgun (WGS) entry which is preliminary data.</text>
</comment>
<dbReference type="InterPro" id="IPR008979">
    <property type="entry name" value="Galactose-bd-like_sf"/>
</dbReference>
<protein>
    <recommendedName>
        <fullName evidence="3">F5/8 type C domain-containing protein</fullName>
    </recommendedName>
</protein>
<dbReference type="SUPFAM" id="SSF49785">
    <property type="entry name" value="Galactose-binding domain-like"/>
    <property type="match status" value="1"/>
</dbReference>
<organism evidence="1 2">
    <name type="scientific">Tritrichomonas musculus</name>
    <dbReference type="NCBI Taxonomy" id="1915356"/>
    <lineage>
        <taxon>Eukaryota</taxon>
        <taxon>Metamonada</taxon>
        <taxon>Parabasalia</taxon>
        <taxon>Tritrichomonadida</taxon>
        <taxon>Tritrichomonadidae</taxon>
        <taxon>Tritrichomonas</taxon>
    </lineage>
</organism>
<evidence type="ECO:0008006" key="3">
    <source>
        <dbReference type="Google" id="ProtNLM"/>
    </source>
</evidence>
<sequence length="441" mass="51093">MKNNSQIKLNTACLLKVPLHAYNKDFSFIVNGEEIKTSKIISDLLSPVICRIHSSDPTFDTFIINTRNQGDFSHLLNLFNFELHNLPDSEIPFILELIEKLGTETIEYANVNDSTEITIDNVFTLIKQDEKRRQLFNNRYLSEIEFVSSHFYDLASEQLDEFLGLSIFTITNILSSRSLRLDSEDQLLKFCDHLYSRDVKYSILYETVIFENVTSEVIKEFTSIFDNNDMTTSIWQSIVNRLECEAVSSESKIDNDRYRKVKPRGREILWSSGKEFKGIINHLREESNGQIDNEVNITASSVLDDRSSHQPRNVVLFEDQNNYFYSGNVSGSWLCIEFKNHRVIATDYTLRSYPNGPNWKQPRSWVIEGSNDNSSDDSKWETLDKQDNCSHMNGCNAVHTFKMNQENSKEYKYIRIRSTGPNWAGSNYLTLDSIELYGRVI</sequence>
<evidence type="ECO:0000313" key="2">
    <source>
        <dbReference type="Proteomes" id="UP001470230"/>
    </source>
</evidence>
<proteinExistence type="predicted"/>
<name>A0ABR2L3U6_9EUKA</name>
<gene>
    <name evidence="1" type="ORF">M9Y10_014841</name>
</gene>
<keyword evidence="2" id="KW-1185">Reference proteome</keyword>
<dbReference type="EMBL" id="JAPFFF010000002">
    <property type="protein sequence ID" value="KAK8896915.1"/>
    <property type="molecule type" value="Genomic_DNA"/>
</dbReference>